<dbReference type="EMBL" id="JAMSHJ010000003">
    <property type="protein sequence ID" value="KAI5423905.1"/>
    <property type="molecule type" value="Genomic_DNA"/>
</dbReference>
<dbReference type="Gramene" id="Psat03G0021100-T1">
    <property type="protein sequence ID" value="KAI5423905.1"/>
    <property type="gene ID" value="KIW84_030211"/>
</dbReference>
<dbReference type="AlphaFoldDB" id="A0A9D5AZ08"/>
<evidence type="ECO:0000313" key="1">
    <source>
        <dbReference type="EMBL" id="KAI5423905.1"/>
    </source>
</evidence>
<keyword evidence="2" id="KW-1185">Reference proteome</keyword>
<sequence>MSEIKKDADAYDFVAYACATQDDEGIFMEHDVKDIEVEARVPKCVNGVTYMEGIYDEVIEGLDDSEDDRATALVDEFDGGDVVVPINHRDIVA</sequence>
<evidence type="ECO:0000313" key="2">
    <source>
        <dbReference type="Proteomes" id="UP001058974"/>
    </source>
</evidence>
<accession>A0A9D5AZ08</accession>
<name>A0A9D5AZ08_PEA</name>
<gene>
    <name evidence="1" type="ORF">KIW84_030211</name>
</gene>
<protein>
    <submittedName>
        <fullName evidence="1">Uncharacterized protein</fullName>
    </submittedName>
</protein>
<comment type="caution">
    <text evidence="1">The sequence shown here is derived from an EMBL/GenBank/DDBJ whole genome shotgun (WGS) entry which is preliminary data.</text>
</comment>
<dbReference type="Proteomes" id="UP001058974">
    <property type="component" value="Chromosome 3"/>
</dbReference>
<organism evidence="1 2">
    <name type="scientific">Pisum sativum</name>
    <name type="common">Garden pea</name>
    <name type="synonym">Lathyrus oleraceus</name>
    <dbReference type="NCBI Taxonomy" id="3888"/>
    <lineage>
        <taxon>Eukaryota</taxon>
        <taxon>Viridiplantae</taxon>
        <taxon>Streptophyta</taxon>
        <taxon>Embryophyta</taxon>
        <taxon>Tracheophyta</taxon>
        <taxon>Spermatophyta</taxon>
        <taxon>Magnoliopsida</taxon>
        <taxon>eudicotyledons</taxon>
        <taxon>Gunneridae</taxon>
        <taxon>Pentapetalae</taxon>
        <taxon>rosids</taxon>
        <taxon>fabids</taxon>
        <taxon>Fabales</taxon>
        <taxon>Fabaceae</taxon>
        <taxon>Papilionoideae</taxon>
        <taxon>50 kb inversion clade</taxon>
        <taxon>NPAAA clade</taxon>
        <taxon>Hologalegina</taxon>
        <taxon>IRL clade</taxon>
        <taxon>Fabeae</taxon>
        <taxon>Lathyrus</taxon>
    </lineage>
</organism>
<reference evidence="1 2" key="1">
    <citation type="journal article" date="2022" name="Nat. Genet.">
        <title>Improved pea reference genome and pan-genome highlight genomic features and evolutionary characteristics.</title>
        <authorList>
            <person name="Yang T."/>
            <person name="Liu R."/>
            <person name="Luo Y."/>
            <person name="Hu S."/>
            <person name="Wang D."/>
            <person name="Wang C."/>
            <person name="Pandey M.K."/>
            <person name="Ge S."/>
            <person name="Xu Q."/>
            <person name="Li N."/>
            <person name="Li G."/>
            <person name="Huang Y."/>
            <person name="Saxena R.K."/>
            <person name="Ji Y."/>
            <person name="Li M."/>
            <person name="Yan X."/>
            <person name="He Y."/>
            <person name="Liu Y."/>
            <person name="Wang X."/>
            <person name="Xiang C."/>
            <person name="Varshney R.K."/>
            <person name="Ding H."/>
            <person name="Gao S."/>
            <person name="Zong X."/>
        </authorList>
    </citation>
    <scope>NUCLEOTIDE SEQUENCE [LARGE SCALE GENOMIC DNA]</scope>
    <source>
        <strain evidence="1 2">cv. Zhongwan 6</strain>
    </source>
</reference>
<proteinExistence type="predicted"/>